<proteinExistence type="predicted"/>
<keyword evidence="1" id="KW-0472">Membrane</keyword>
<keyword evidence="1" id="KW-0812">Transmembrane</keyword>
<name>L7SZ18_BPDPK</name>
<sequence>MKLPLRSRHWITLSACVFATDMLWVDPSGLLKKKPTSCILCRSGLTLLAVTGINMIVPLVNPSPLGRKC</sequence>
<reference evidence="2 3" key="1">
    <citation type="journal article" date="2002" name="J. Mol. Biol.">
        <title>The genome of bacteriophage phiKZ of Pseudomonas aeruginosa.</title>
        <authorList>
            <person name="Mesyanzhinov V.V."/>
            <person name="Robben J."/>
            <person name="Grymonprez B."/>
            <person name="Kostyuchenko V.A."/>
            <person name="Bourkaltseva M.V."/>
            <person name="Sykilinda N.N."/>
            <person name="Krylov V.N."/>
            <person name="Volckaert G."/>
        </authorList>
    </citation>
    <scope>NUCLEOTIDE SEQUENCE</scope>
</reference>
<protein>
    <submittedName>
        <fullName evidence="2">PHIKZ117.1</fullName>
    </submittedName>
</protein>
<dbReference type="EMBL" id="AF399011">
    <property type="protein sequence ID" value="AGC26331.1"/>
    <property type="molecule type" value="Genomic_DNA"/>
</dbReference>
<dbReference type="RefSeq" id="YP_009639912.1">
    <property type="nucleotide sequence ID" value="NC_004629.1"/>
</dbReference>
<keyword evidence="1" id="KW-1133">Transmembrane helix</keyword>
<dbReference type="GeneID" id="40340264"/>
<dbReference type="Proteomes" id="UP000002098">
    <property type="component" value="Segment"/>
</dbReference>
<evidence type="ECO:0000313" key="3">
    <source>
        <dbReference type="Proteomes" id="UP000002098"/>
    </source>
</evidence>
<evidence type="ECO:0000256" key="1">
    <source>
        <dbReference type="SAM" id="Phobius"/>
    </source>
</evidence>
<organismHost>
    <name type="scientific">Pseudomonas aeruginosa</name>
    <dbReference type="NCBI Taxonomy" id="287"/>
</organismHost>
<accession>L7SZ18</accession>
<feature type="transmembrane region" description="Helical" evidence="1">
    <location>
        <begin position="39"/>
        <end position="60"/>
    </location>
</feature>
<keyword evidence="3" id="KW-1185">Reference proteome</keyword>
<organism evidence="2 3">
    <name type="scientific">Pseudomonas phage phiKZ</name>
    <dbReference type="NCBI Taxonomy" id="2905945"/>
    <lineage>
        <taxon>Viruses</taxon>
        <taxon>Duplodnaviria</taxon>
        <taxon>Heunggongvirae</taxon>
        <taxon>Uroviricota</taxon>
        <taxon>Caudoviricetes</taxon>
        <taxon>Chimalliviridae</taxon>
        <taxon>Phikzvirus</taxon>
        <taxon>Phikzvirus phiKZ</taxon>
    </lineage>
</organism>
<evidence type="ECO:0000313" key="2">
    <source>
        <dbReference type="EMBL" id="AGC26331.1"/>
    </source>
</evidence>
<dbReference type="KEGG" id="vg:40340264"/>